<dbReference type="AlphaFoldDB" id="A0A0N4ZPY2"/>
<dbReference type="InterPro" id="IPR046359">
    <property type="entry name" value="Aftin-like"/>
</dbReference>
<dbReference type="WBParaSite" id="PTRK_0001058900.1">
    <property type="protein sequence ID" value="PTRK_0001058900.1"/>
    <property type="gene ID" value="PTRK_0001058900"/>
</dbReference>
<organism evidence="1 2">
    <name type="scientific">Parastrongyloides trichosuri</name>
    <name type="common">Possum-specific nematode worm</name>
    <dbReference type="NCBI Taxonomy" id="131310"/>
    <lineage>
        <taxon>Eukaryota</taxon>
        <taxon>Metazoa</taxon>
        <taxon>Ecdysozoa</taxon>
        <taxon>Nematoda</taxon>
        <taxon>Chromadorea</taxon>
        <taxon>Rhabditida</taxon>
        <taxon>Tylenchina</taxon>
        <taxon>Panagrolaimomorpha</taxon>
        <taxon>Strongyloidoidea</taxon>
        <taxon>Strongyloididae</taxon>
        <taxon>Parastrongyloides</taxon>
    </lineage>
</organism>
<keyword evidence="1" id="KW-1185">Reference proteome</keyword>
<reference evidence="2" key="1">
    <citation type="submission" date="2017-02" db="UniProtKB">
        <authorList>
            <consortium name="WormBaseParasite"/>
        </authorList>
    </citation>
    <scope>IDENTIFICATION</scope>
</reference>
<dbReference type="PANTHER" id="PTHR16156:SF10">
    <property type="entry name" value="AFTIPHILIN-RELATED"/>
    <property type="match status" value="1"/>
</dbReference>
<dbReference type="Proteomes" id="UP000038045">
    <property type="component" value="Unplaced"/>
</dbReference>
<accession>A0A0N4ZPY2</accession>
<evidence type="ECO:0000313" key="1">
    <source>
        <dbReference type="Proteomes" id="UP000038045"/>
    </source>
</evidence>
<protein>
    <submittedName>
        <fullName evidence="2">Clathrin_bdg domain-containing protein</fullName>
    </submittedName>
</protein>
<dbReference type="GO" id="GO:0030276">
    <property type="term" value="F:clathrin binding"/>
    <property type="evidence" value="ECO:0007669"/>
    <property type="project" value="InterPro"/>
</dbReference>
<dbReference type="STRING" id="131310.A0A0N4ZPY2"/>
<dbReference type="GO" id="GO:0030121">
    <property type="term" value="C:AP-1 adaptor complex"/>
    <property type="evidence" value="ECO:0007669"/>
    <property type="project" value="TreeGrafter"/>
</dbReference>
<dbReference type="PANTHER" id="PTHR16156">
    <property type="entry name" value="AFTIPHILIN A-RELATED"/>
    <property type="match status" value="1"/>
</dbReference>
<proteinExistence type="predicted"/>
<name>A0A0N4ZPY2_PARTI</name>
<sequence>MEDCSVDCKEETLKIEDCENNNMDDEFADFETAPQASFPEDPWSDTSKEETINSSFGKFNDFEVSLKPSNKIKSIPSLMELLDDSTIFDFEINSSIDENIDNHHIYDLLKECDKDELSDDDLQYMSIWKDLRIIEATKALQFSLTKSLSYNSFLEALQMNAKKVVPNSLEFLSSYMPKSDVSNNNEVDENEETVLNRIEKTIPPVSFDWKEAGLLNPIPSTTESSSSELLDYEFLLKINNDKLSAENPTYSLQNDLYAFGLMQPGNSISLDSCNKMTNINDILPNTGTKKINKEIEHQELISYSSLSSEGKILYDSLPDYNFMLSNVLIFPPKDKN</sequence>
<dbReference type="GO" id="GO:0032588">
    <property type="term" value="C:trans-Golgi network membrane"/>
    <property type="evidence" value="ECO:0007669"/>
    <property type="project" value="InterPro"/>
</dbReference>
<evidence type="ECO:0000313" key="2">
    <source>
        <dbReference type="WBParaSite" id="PTRK_0001058900.1"/>
    </source>
</evidence>